<reference evidence="1" key="1">
    <citation type="submission" date="2022-11" db="EMBL/GenBank/DDBJ databases">
        <title>Chromosome-level genome of Pogonophryne albipinna.</title>
        <authorList>
            <person name="Jo E."/>
        </authorList>
    </citation>
    <scope>NUCLEOTIDE SEQUENCE</scope>
    <source>
        <strain evidence="1">SGF0006</strain>
        <tissue evidence="1">Muscle</tissue>
    </source>
</reference>
<comment type="caution">
    <text evidence="1">The sequence shown here is derived from an EMBL/GenBank/DDBJ whole genome shotgun (WGS) entry which is preliminary data.</text>
</comment>
<accession>A0AAD6AVJ9</accession>
<evidence type="ECO:0000313" key="1">
    <source>
        <dbReference type="EMBL" id="KAJ4931500.1"/>
    </source>
</evidence>
<sequence>KVGGGLRLVEKEGFSEALPPPTDLLVLIVFYYGGAVDRTLEALCVTSGASGCPLATGRRPEPSRPISCRRADLFAGALTLMGVDQMPCEWPPSLSFNKIPTKESLLWLLPFTLRVIKVRETQHNLDRATEGAQSAALCELNFAASLQVSLHGRLVSKRHFGHKLSGALIVKINSDQSRRCAPSLSTSPPSFSLLSCLCAPSGLVCGERGDESCFGLSVPQLVSVSGAAGSSDSAGGAAGPSRVQPSACDTLSVTDPLRLEAQGRLAVVNGPKCSPVICSLICPLGARERSRGGGAYRCSRSLEGGCRGGDG</sequence>
<dbReference type="Proteomes" id="UP001219934">
    <property type="component" value="Unassembled WGS sequence"/>
</dbReference>
<keyword evidence="2" id="KW-1185">Reference proteome</keyword>
<protein>
    <submittedName>
        <fullName evidence="1">Uncharacterized protein</fullName>
    </submittedName>
</protein>
<evidence type="ECO:0000313" key="2">
    <source>
        <dbReference type="Proteomes" id="UP001219934"/>
    </source>
</evidence>
<proteinExistence type="predicted"/>
<dbReference type="EMBL" id="JAPTMU010000015">
    <property type="protein sequence ID" value="KAJ4931500.1"/>
    <property type="molecule type" value="Genomic_DNA"/>
</dbReference>
<organism evidence="1 2">
    <name type="scientific">Pogonophryne albipinna</name>
    <dbReference type="NCBI Taxonomy" id="1090488"/>
    <lineage>
        <taxon>Eukaryota</taxon>
        <taxon>Metazoa</taxon>
        <taxon>Chordata</taxon>
        <taxon>Craniata</taxon>
        <taxon>Vertebrata</taxon>
        <taxon>Euteleostomi</taxon>
        <taxon>Actinopterygii</taxon>
        <taxon>Neopterygii</taxon>
        <taxon>Teleostei</taxon>
        <taxon>Neoteleostei</taxon>
        <taxon>Acanthomorphata</taxon>
        <taxon>Eupercaria</taxon>
        <taxon>Perciformes</taxon>
        <taxon>Notothenioidei</taxon>
        <taxon>Pogonophryne</taxon>
    </lineage>
</organism>
<feature type="non-terminal residue" evidence="1">
    <location>
        <position position="311"/>
    </location>
</feature>
<name>A0AAD6AVJ9_9TELE</name>
<gene>
    <name evidence="1" type="ORF">JOQ06_025795</name>
</gene>
<dbReference type="AlphaFoldDB" id="A0AAD6AVJ9"/>
<feature type="non-terminal residue" evidence="1">
    <location>
        <position position="1"/>
    </location>
</feature>